<dbReference type="Proteomes" id="UP000006882">
    <property type="component" value="Chromosome G7"/>
</dbReference>
<keyword evidence="1" id="KW-0812">Transmembrane</keyword>
<reference evidence="2 3" key="1">
    <citation type="journal article" date="2013" name="Nat. Genet.">
        <title>The high-quality draft genome of peach (Prunus persica) identifies unique patterns of genetic diversity, domestication and genome evolution.</title>
        <authorList>
            <consortium name="International Peach Genome Initiative"/>
            <person name="Verde I."/>
            <person name="Abbott A.G."/>
            <person name="Scalabrin S."/>
            <person name="Jung S."/>
            <person name="Shu S."/>
            <person name="Marroni F."/>
            <person name="Zhebentyayeva T."/>
            <person name="Dettori M.T."/>
            <person name="Grimwood J."/>
            <person name="Cattonaro F."/>
            <person name="Zuccolo A."/>
            <person name="Rossini L."/>
            <person name="Jenkins J."/>
            <person name="Vendramin E."/>
            <person name="Meisel L.A."/>
            <person name="Decroocq V."/>
            <person name="Sosinski B."/>
            <person name="Prochnik S."/>
            <person name="Mitros T."/>
            <person name="Policriti A."/>
            <person name="Cipriani G."/>
            <person name="Dondini L."/>
            <person name="Ficklin S."/>
            <person name="Goodstein D.M."/>
            <person name="Xuan P."/>
            <person name="Del Fabbro C."/>
            <person name="Aramini V."/>
            <person name="Copetti D."/>
            <person name="Gonzalez S."/>
            <person name="Horner D.S."/>
            <person name="Falchi R."/>
            <person name="Lucas S."/>
            <person name="Mica E."/>
            <person name="Maldonado J."/>
            <person name="Lazzari B."/>
            <person name="Bielenberg D."/>
            <person name="Pirona R."/>
            <person name="Miculan M."/>
            <person name="Barakat A."/>
            <person name="Testolin R."/>
            <person name="Stella A."/>
            <person name="Tartarini S."/>
            <person name="Tonutti P."/>
            <person name="Arus P."/>
            <person name="Orellana A."/>
            <person name="Wells C."/>
            <person name="Main D."/>
            <person name="Vizzotto G."/>
            <person name="Silva H."/>
            <person name="Salamini F."/>
            <person name="Schmutz J."/>
            <person name="Morgante M."/>
            <person name="Rokhsar D.S."/>
        </authorList>
    </citation>
    <scope>NUCLEOTIDE SEQUENCE [LARGE SCALE GENOMIC DNA]</scope>
    <source>
        <strain evidence="3">cv. Nemared</strain>
    </source>
</reference>
<feature type="transmembrane region" description="Helical" evidence="1">
    <location>
        <begin position="50"/>
        <end position="67"/>
    </location>
</feature>
<keyword evidence="1" id="KW-0472">Membrane</keyword>
<evidence type="ECO:0000256" key="1">
    <source>
        <dbReference type="SAM" id="Phobius"/>
    </source>
</evidence>
<name>A0A251NF27_PRUPE</name>
<dbReference type="EMBL" id="CM007657">
    <property type="protein sequence ID" value="ONH97239.1"/>
    <property type="molecule type" value="Genomic_DNA"/>
</dbReference>
<dbReference type="AlphaFoldDB" id="A0A251NF27"/>
<organism evidence="2 3">
    <name type="scientific">Prunus persica</name>
    <name type="common">Peach</name>
    <name type="synonym">Amygdalus persica</name>
    <dbReference type="NCBI Taxonomy" id="3760"/>
    <lineage>
        <taxon>Eukaryota</taxon>
        <taxon>Viridiplantae</taxon>
        <taxon>Streptophyta</taxon>
        <taxon>Embryophyta</taxon>
        <taxon>Tracheophyta</taxon>
        <taxon>Spermatophyta</taxon>
        <taxon>Magnoliopsida</taxon>
        <taxon>eudicotyledons</taxon>
        <taxon>Gunneridae</taxon>
        <taxon>Pentapetalae</taxon>
        <taxon>rosids</taxon>
        <taxon>fabids</taxon>
        <taxon>Rosales</taxon>
        <taxon>Rosaceae</taxon>
        <taxon>Amygdaloideae</taxon>
        <taxon>Amygdaleae</taxon>
        <taxon>Prunus</taxon>
    </lineage>
</organism>
<feature type="transmembrane region" description="Helical" evidence="1">
    <location>
        <begin position="76"/>
        <end position="93"/>
    </location>
</feature>
<sequence>MTMKDCKFSCISCDITNYVLHWKPNFIVGLQLHFDQHISQTSSVFDNIEVANQFFFLSFFFLFILVFNKHQPQNHLCFYFFLFTTLILTRYKVQIAQT</sequence>
<proteinExistence type="predicted"/>
<evidence type="ECO:0000313" key="2">
    <source>
        <dbReference type="EMBL" id="ONH97239.1"/>
    </source>
</evidence>
<keyword evidence="1" id="KW-1133">Transmembrane helix</keyword>
<dbReference type="Gramene" id="ONH97239">
    <property type="protein sequence ID" value="ONH97239"/>
    <property type="gene ID" value="PRUPE_7G179000"/>
</dbReference>
<evidence type="ECO:0000313" key="3">
    <source>
        <dbReference type="Proteomes" id="UP000006882"/>
    </source>
</evidence>
<accession>A0A251NF27</accession>
<protein>
    <submittedName>
        <fullName evidence="2">Uncharacterized protein</fullName>
    </submittedName>
</protein>
<keyword evidence="3" id="KW-1185">Reference proteome</keyword>
<gene>
    <name evidence="2" type="ORF">PRUPE_7G179000</name>
</gene>